<dbReference type="InterPro" id="IPR007471">
    <property type="entry name" value="N-end_Aminoacyl_Trfase_N"/>
</dbReference>
<dbReference type="Pfam" id="PF04377">
    <property type="entry name" value="ATE_C"/>
    <property type="match status" value="1"/>
</dbReference>
<evidence type="ECO:0000259" key="7">
    <source>
        <dbReference type="Pfam" id="PF04376"/>
    </source>
</evidence>
<keyword evidence="2 5" id="KW-0808">Transferase</keyword>
<dbReference type="PANTHER" id="PTHR21367:SF1">
    <property type="entry name" value="ARGINYL-TRNA--PROTEIN TRANSFERASE 1"/>
    <property type="match status" value="1"/>
</dbReference>
<evidence type="ECO:0000259" key="8">
    <source>
        <dbReference type="Pfam" id="PF04377"/>
    </source>
</evidence>
<feature type="compositionally biased region" description="Low complexity" evidence="6">
    <location>
        <begin position="207"/>
        <end position="216"/>
    </location>
</feature>
<feature type="compositionally biased region" description="Polar residues" evidence="6">
    <location>
        <begin position="193"/>
        <end position="206"/>
    </location>
</feature>
<dbReference type="GO" id="GO:0005737">
    <property type="term" value="C:cytoplasm"/>
    <property type="evidence" value="ECO:0007669"/>
    <property type="project" value="TreeGrafter"/>
</dbReference>
<evidence type="ECO:0000313" key="9">
    <source>
        <dbReference type="EMBL" id="KAH9581061.1"/>
    </source>
</evidence>
<feature type="domain" description="N-end aminoacyl transferase N-terminal" evidence="7">
    <location>
        <begin position="41"/>
        <end position="113"/>
    </location>
</feature>
<reference evidence="9" key="4">
    <citation type="journal article" date="2022" name="PLoS Pathog.">
        <title>Chromosome-level genome of Schistosoma haematobium underpins genome-wide explorations of molecular variation.</title>
        <authorList>
            <person name="Stroehlein A.J."/>
            <person name="Korhonen P.K."/>
            <person name="Lee V.V."/>
            <person name="Ralph S.A."/>
            <person name="Mentink-Kane M."/>
            <person name="You H."/>
            <person name="McManus D.P."/>
            <person name="Tchuente L.T."/>
            <person name="Stothard J.R."/>
            <person name="Kaur P."/>
            <person name="Dudchenko O."/>
            <person name="Aiden E.L."/>
            <person name="Yang B."/>
            <person name="Yang H."/>
            <person name="Emery A.M."/>
            <person name="Webster B.L."/>
            <person name="Brindley P.J."/>
            <person name="Rollinson D."/>
            <person name="Chang B.C.H."/>
            <person name="Gasser R.B."/>
            <person name="Young N.D."/>
        </authorList>
    </citation>
    <scope>NUCLEOTIDE SEQUENCE</scope>
</reference>
<dbReference type="InterPro" id="IPR017137">
    <property type="entry name" value="Arg-tRNA-P_Trfase_1_euk"/>
</dbReference>
<sequence>MYLFLNVGANRRRIYSQKHKKMELCTNPSLVIPYGSHSSGQCGYCKNSSDDKKTNWGMMAERLTVSDYQYMIDRGWRRSGTYCYKPLNDITCCPSYTIRCDALHFHLKKSHKRVLKNMYNFLKFGQLPHEKTSHQKEDLNNLRTDDHRMFVPEEKSMPVLSFKNVAAVQQNEEKTKSQTNIYQTDCFGDKISSSTENAPSTPHYTLNTSNDSNNNNVEFQSIHSGDKIQSSSSHGSHKMKAHLRRWIAKQEHLRHRSLKENRSFKILLQEYYERRQKRLDKNKPKQVEDFLQSEPNKGEGKHFIEIRLIRTSSPTDIDYESRIKLSHRIYEQYQIHIHKDEKEDCTWEKFQRFLVKSPLVLDDFEWNSTSPMFGSYHQQYWLDGEKLIAVGVIDLLPRCLSSVYVFYDPNYSFLHLGTYTALREIAFVRYLSNTYGLNSIQSDVLYQNFNSYYMGYYIHSCCKMSYKSQYGPAYLACSETYNWIPINHCIQLLNQLKLNNHYTRFSSLSSIDINSIPVTMDIDTLDSHIYFYIKYNDNTLSSSSSSKTISSKEDFMNHTPVSLYNLRSYLNKQVIPIFREWAKLLGKRVLSGHFQIIIHSN</sequence>
<dbReference type="EC" id="2.3.2.8" evidence="5"/>
<dbReference type="RefSeq" id="XP_051065266.1">
    <property type="nucleotide sequence ID" value="XM_051216671.1"/>
</dbReference>
<comment type="function">
    <text evidence="5">Involved in the post-translational conjugation of arginine to the N-terminal aspartate or glutamate of a protein. This arginylation is required for degradation of the protein via the ubiquitin pathway.</text>
</comment>
<gene>
    <name evidence="9" type="primary">ATE1_1</name>
    <name evidence="9" type="ORF">MS3_00008309</name>
</gene>
<comment type="catalytic activity">
    <reaction evidence="5">
        <text>an N-terminal L-alpha-aminoacyl-[protein] + L-arginyl-tRNA(Arg) = an N-terminal L-arginyl-L-aminoacyl-[protein] + tRNA(Arg) + H(+)</text>
        <dbReference type="Rhea" id="RHEA:10208"/>
        <dbReference type="Rhea" id="RHEA-COMP:9658"/>
        <dbReference type="Rhea" id="RHEA-COMP:9673"/>
        <dbReference type="Rhea" id="RHEA-COMP:10636"/>
        <dbReference type="Rhea" id="RHEA-COMP:10638"/>
        <dbReference type="ChEBI" id="CHEBI:15378"/>
        <dbReference type="ChEBI" id="CHEBI:78442"/>
        <dbReference type="ChEBI" id="CHEBI:78513"/>
        <dbReference type="ChEBI" id="CHEBI:78597"/>
        <dbReference type="ChEBI" id="CHEBI:83562"/>
        <dbReference type="EC" id="2.3.2.8"/>
    </reaction>
</comment>
<keyword evidence="4 5" id="KW-0012">Acyltransferase</keyword>
<comment type="similarity">
    <text evidence="1 5">Belongs to the R-transferase family.</text>
</comment>
<evidence type="ECO:0000256" key="3">
    <source>
        <dbReference type="ARBA" id="ARBA00022786"/>
    </source>
</evidence>
<dbReference type="Pfam" id="PF04376">
    <property type="entry name" value="ATE_N"/>
    <property type="match status" value="1"/>
</dbReference>
<name>A0A922IJJ4_SCHHA</name>
<keyword evidence="10" id="KW-1185">Reference proteome</keyword>
<dbReference type="GO" id="GO:0004057">
    <property type="term" value="F:arginyl-tRNA--protein transferase activity"/>
    <property type="evidence" value="ECO:0007669"/>
    <property type="project" value="UniProtKB-EC"/>
</dbReference>
<evidence type="ECO:0000256" key="6">
    <source>
        <dbReference type="SAM" id="MobiDB-lite"/>
    </source>
</evidence>
<feature type="domain" description="N-end rule aminoacyl transferase C-terminal" evidence="8">
    <location>
        <begin position="327"/>
        <end position="477"/>
    </location>
</feature>
<protein>
    <recommendedName>
        <fullName evidence="5">Arginyl-tRNA--protein transferase 1</fullName>
        <shortName evidence="5">Arginyltransferase 1</shortName>
        <shortName evidence="5">R-transferase 1</shortName>
        <ecNumber evidence="5">2.3.2.8</ecNumber>
    </recommendedName>
    <alternativeName>
        <fullName evidence="5">Arginine-tRNA--protein transferase 1</fullName>
    </alternativeName>
</protein>
<comment type="caution">
    <text evidence="9">The sequence shown here is derived from an EMBL/GenBank/DDBJ whole genome shotgun (WGS) entry which is preliminary data.</text>
</comment>
<dbReference type="Proteomes" id="UP000471633">
    <property type="component" value="Unassembled WGS sequence"/>
</dbReference>
<dbReference type="CTD" id="24588700"/>
<organism evidence="9 10">
    <name type="scientific">Schistosoma haematobium</name>
    <name type="common">Blood fluke</name>
    <dbReference type="NCBI Taxonomy" id="6185"/>
    <lineage>
        <taxon>Eukaryota</taxon>
        <taxon>Metazoa</taxon>
        <taxon>Spiralia</taxon>
        <taxon>Lophotrochozoa</taxon>
        <taxon>Platyhelminthes</taxon>
        <taxon>Trematoda</taxon>
        <taxon>Digenea</taxon>
        <taxon>Strigeidida</taxon>
        <taxon>Schistosomatoidea</taxon>
        <taxon>Schistosomatidae</taxon>
        <taxon>Schistosoma</taxon>
    </lineage>
</organism>
<proteinExistence type="inferred from homology"/>
<evidence type="ECO:0000256" key="2">
    <source>
        <dbReference type="ARBA" id="ARBA00022679"/>
    </source>
</evidence>
<evidence type="ECO:0000256" key="1">
    <source>
        <dbReference type="ARBA" id="ARBA00009991"/>
    </source>
</evidence>
<reference evidence="9" key="2">
    <citation type="journal article" date="2019" name="Gigascience">
        <title>High-quality Schistosoma haematobium genome achieved by single-molecule and long-range sequencing.</title>
        <authorList>
            <person name="Stroehlein A.J."/>
            <person name="Korhonen P.K."/>
            <person name="Chong T.M."/>
            <person name="Lim Y.L."/>
            <person name="Chan K.G."/>
            <person name="Webster B."/>
            <person name="Rollinson D."/>
            <person name="Brindley P.J."/>
            <person name="Gasser R.B."/>
            <person name="Young N.D."/>
        </authorList>
    </citation>
    <scope>NUCLEOTIDE SEQUENCE</scope>
</reference>
<reference evidence="9" key="3">
    <citation type="submission" date="2021-06" db="EMBL/GenBank/DDBJ databases">
        <title>Chromosome-level genome assembly for S. haematobium.</title>
        <authorList>
            <person name="Stroehlein A.J."/>
        </authorList>
    </citation>
    <scope>NUCLEOTIDE SEQUENCE</scope>
</reference>
<dbReference type="InterPro" id="IPR030700">
    <property type="entry name" value="N-end_Aminoacyl_Trfase"/>
</dbReference>
<dbReference type="GeneID" id="24588700"/>
<accession>A0A922IJJ4</accession>
<dbReference type="EMBL" id="AMPZ03000006">
    <property type="protein sequence ID" value="KAH9581061.1"/>
    <property type="molecule type" value="Genomic_DNA"/>
</dbReference>
<dbReference type="PIRSF" id="PIRSF037207">
    <property type="entry name" value="ATE1_euk"/>
    <property type="match status" value="1"/>
</dbReference>
<evidence type="ECO:0000313" key="10">
    <source>
        <dbReference type="Proteomes" id="UP000471633"/>
    </source>
</evidence>
<keyword evidence="3 5" id="KW-0833">Ubl conjugation pathway</keyword>
<evidence type="ECO:0000256" key="4">
    <source>
        <dbReference type="ARBA" id="ARBA00023315"/>
    </source>
</evidence>
<evidence type="ECO:0000256" key="5">
    <source>
        <dbReference type="PIRNR" id="PIRNR037207"/>
    </source>
</evidence>
<dbReference type="PANTHER" id="PTHR21367">
    <property type="entry name" value="ARGININE-TRNA-PROTEIN TRANSFERASE 1"/>
    <property type="match status" value="1"/>
</dbReference>
<feature type="region of interest" description="Disordered" evidence="6">
    <location>
        <begin position="193"/>
        <end position="218"/>
    </location>
</feature>
<reference evidence="9" key="1">
    <citation type="journal article" date="2012" name="Nat. Genet.">
        <title>Whole-genome sequence of Schistosoma haematobium.</title>
        <authorList>
            <person name="Young N.D."/>
            <person name="Jex A.R."/>
            <person name="Li B."/>
            <person name="Liu S."/>
            <person name="Yang L."/>
            <person name="Xiong Z."/>
            <person name="Li Y."/>
            <person name="Cantacessi C."/>
            <person name="Hall R.S."/>
            <person name="Xu X."/>
            <person name="Chen F."/>
            <person name="Wu X."/>
            <person name="Zerlotini A."/>
            <person name="Oliveira G."/>
            <person name="Hofmann A."/>
            <person name="Zhang G."/>
            <person name="Fang X."/>
            <person name="Kang Y."/>
            <person name="Campbell B.E."/>
            <person name="Loukas A."/>
            <person name="Ranganathan S."/>
            <person name="Rollinson D."/>
            <person name="Rinaldi G."/>
            <person name="Brindley P.J."/>
            <person name="Yang H."/>
            <person name="Wang J."/>
            <person name="Wang J."/>
            <person name="Gasser R.B."/>
        </authorList>
    </citation>
    <scope>NUCLEOTIDE SEQUENCE</scope>
</reference>
<dbReference type="InterPro" id="IPR007472">
    <property type="entry name" value="N-end_Aminoacyl_Trfase_C"/>
</dbReference>
<dbReference type="KEGG" id="shx:MS3_00008309"/>
<dbReference type="AlphaFoldDB" id="A0A922IJJ4"/>